<dbReference type="PANTHER" id="PTHR35546:SF128">
    <property type="entry name" value="F-BOX ASSOCIATED DOMAIN-CONTAINING PROTEIN"/>
    <property type="match status" value="1"/>
</dbReference>
<name>A0AAV0MV72_9ROSI</name>
<keyword evidence="2" id="KW-1185">Reference proteome</keyword>
<accession>A0AAV0MV72</accession>
<dbReference type="EMBL" id="CAMGYJ010000007">
    <property type="protein sequence ID" value="CAI0450089.1"/>
    <property type="molecule type" value="Genomic_DNA"/>
</dbReference>
<dbReference type="Gene3D" id="1.20.1280.50">
    <property type="match status" value="1"/>
</dbReference>
<evidence type="ECO:0008006" key="3">
    <source>
        <dbReference type="Google" id="ProtNLM"/>
    </source>
</evidence>
<comment type="caution">
    <text evidence="1">The sequence shown here is derived from an EMBL/GenBank/DDBJ whole genome shotgun (WGS) entry which is preliminary data.</text>
</comment>
<dbReference type="Proteomes" id="UP001154282">
    <property type="component" value="Unassembled WGS sequence"/>
</dbReference>
<dbReference type="SUPFAM" id="SSF81383">
    <property type="entry name" value="F-box domain"/>
    <property type="match status" value="1"/>
</dbReference>
<gene>
    <name evidence="1" type="ORF">LITE_LOCUS30399</name>
</gene>
<organism evidence="1 2">
    <name type="scientific">Linum tenue</name>
    <dbReference type="NCBI Taxonomy" id="586396"/>
    <lineage>
        <taxon>Eukaryota</taxon>
        <taxon>Viridiplantae</taxon>
        <taxon>Streptophyta</taxon>
        <taxon>Embryophyta</taxon>
        <taxon>Tracheophyta</taxon>
        <taxon>Spermatophyta</taxon>
        <taxon>Magnoliopsida</taxon>
        <taxon>eudicotyledons</taxon>
        <taxon>Gunneridae</taxon>
        <taxon>Pentapetalae</taxon>
        <taxon>rosids</taxon>
        <taxon>fabids</taxon>
        <taxon>Malpighiales</taxon>
        <taxon>Linaceae</taxon>
        <taxon>Linum</taxon>
    </lineage>
</organism>
<dbReference type="AlphaFoldDB" id="A0AAV0MV72"/>
<protein>
    <recommendedName>
        <fullName evidence="3">F-box domain-containing protein</fullName>
    </recommendedName>
</protein>
<dbReference type="InterPro" id="IPR055290">
    <property type="entry name" value="At3g26010-like"/>
</dbReference>
<sequence>MTTINKLGDDLLIEILIRSFPNPESACRRKLVCKRWSSLILSDPTFNRRFVSHHRSRPPPPPSTTSFHHRQYLSFLPVPDELWPYFTVWDASNDLLLCGFSGQEVSRTYELMRRFYLVCNSFTKQWCRPSSGAPVLLAAI</sequence>
<dbReference type="InterPro" id="IPR036047">
    <property type="entry name" value="F-box-like_dom_sf"/>
</dbReference>
<evidence type="ECO:0000313" key="1">
    <source>
        <dbReference type="EMBL" id="CAI0450089.1"/>
    </source>
</evidence>
<reference evidence="1" key="1">
    <citation type="submission" date="2022-08" db="EMBL/GenBank/DDBJ databases">
        <authorList>
            <person name="Gutierrez-Valencia J."/>
        </authorList>
    </citation>
    <scope>NUCLEOTIDE SEQUENCE</scope>
</reference>
<dbReference type="PANTHER" id="PTHR35546">
    <property type="entry name" value="F-BOX PROTEIN INTERACTION DOMAIN PROTEIN-RELATED"/>
    <property type="match status" value="1"/>
</dbReference>
<evidence type="ECO:0000313" key="2">
    <source>
        <dbReference type="Proteomes" id="UP001154282"/>
    </source>
</evidence>
<proteinExistence type="predicted"/>